<dbReference type="Pfam" id="PF13419">
    <property type="entry name" value="HAD_2"/>
    <property type="match status" value="1"/>
</dbReference>
<dbReference type="InterPro" id="IPR006439">
    <property type="entry name" value="HAD-SF_hydro_IA"/>
</dbReference>
<evidence type="ECO:0000256" key="1">
    <source>
        <dbReference type="ARBA" id="ARBA00022723"/>
    </source>
</evidence>
<organism evidence="4 6">
    <name type="scientific">Catenibacterium mitsuokai</name>
    <dbReference type="NCBI Taxonomy" id="100886"/>
    <lineage>
        <taxon>Bacteria</taxon>
        <taxon>Bacillati</taxon>
        <taxon>Bacillota</taxon>
        <taxon>Erysipelotrichia</taxon>
        <taxon>Erysipelotrichales</taxon>
        <taxon>Coprobacillaceae</taxon>
        <taxon>Catenibacterium</taxon>
    </lineage>
</organism>
<protein>
    <submittedName>
        <fullName evidence="4">HAD family phosphatase</fullName>
    </submittedName>
</protein>
<dbReference type="PANTHER" id="PTHR46193:SF18">
    <property type="entry name" value="HEXITOL PHOSPHATASE B"/>
    <property type="match status" value="1"/>
</dbReference>
<evidence type="ECO:0000313" key="7">
    <source>
        <dbReference type="Proteomes" id="UP001197492"/>
    </source>
</evidence>
<dbReference type="InterPro" id="IPR041492">
    <property type="entry name" value="HAD_2"/>
</dbReference>
<proteinExistence type="predicted"/>
<dbReference type="GO" id="GO:0046872">
    <property type="term" value="F:metal ion binding"/>
    <property type="evidence" value="ECO:0007669"/>
    <property type="project" value="UniProtKB-KW"/>
</dbReference>
<evidence type="ECO:0000313" key="6">
    <source>
        <dbReference type="Proteomes" id="UP001196408"/>
    </source>
</evidence>
<dbReference type="Proteomes" id="UP001196408">
    <property type="component" value="Unassembled WGS sequence"/>
</dbReference>
<evidence type="ECO:0000313" key="5">
    <source>
        <dbReference type="EMBL" id="MBV3392013.1"/>
    </source>
</evidence>
<dbReference type="Proteomes" id="UP001197492">
    <property type="component" value="Unassembled WGS sequence"/>
</dbReference>
<dbReference type="SFLD" id="SFLDS00003">
    <property type="entry name" value="Haloacid_Dehalogenase"/>
    <property type="match status" value="1"/>
</dbReference>
<dbReference type="InterPro" id="IPR051600">
    <property type="entry name" value="Beta-PGM-like"/>
</dbReference>
<name>A0AAW4MYN1_9FIRM</name>
<dbReference type="AlphaFoldDB" id="A0AAW4MYN1"/>
<dbReference type="PANTHER" id="PTHR46193">
    <property type="entry name" value="6-PHOSPHOGLUCONATE PHOSPHATASE"/>
    <property type="match status" value="1"/>
</dbReference>
<keyword evidence="3" id="KW-0119">Carbohydrate metabolism</keyword>
<evidence type="ECO:0000256" key="3">
    <source>
        <dbReference type="ARBA" id="ARBA00023277"/>
    </source>
</evidence>
<dbReference type="NCBIfam" id="TIGR01509">
    <property type="entry name" value="HAD-SF-IA-v3"/>
    <property type="match status" value="1"/>
</dbReference>
<reference evidence="4 7" key="1">
    <citation type="submission" date="2021-06" db="EMBL/GenBank/DDBJ databases">
        <title>Collection of gut derived symbiotic bacterial strains cultured from healthy donors.</title>
        <authorList>
            <person name="Lin H."/>
            <person name="Littmann E."/>
            <person name="Pamer E.G."/>
        </authorList>
    </citation>
    <scope>NUCLEOTIDE SEQUENCE</scope>
    <source>
        <strain evidence="5 7">MSK.21.70</strain>
        <strain evidence="4">MSK.21.82</strain>
    </source>
</reference>
<dbReference type="EMBL" id="JAHOEL010000006">
    <property type="protein sequence ID" value="MBV3392013.1"/>
    <property type="molecule type" value="Genomic_DNA"/>
</dbReference>
<comment type="caution">
    <text evidence="4">The sequence shown here is derived from an EMBL/GenBank/DDBJ whole genome shotgun (WGS) entry which is preliminary data.</text>
</comment>
<dbReference type="SFLD" id="SFLDG01129">
    <property type="entry name" value="C1.5:_HAD__Beta-PGM__Phosphata"/>
    <property type="match status" value="1"/>
</dbReference>
<evidence type="ECO:0000313" key="4">
    <source>
        <dbReference type="EMBL" id="MBV3381988.1"/>
    </source>
</evidence>
<keyword evidence="2" id="KW-0460">Magnesium</keyword>
<dbReference type="RefSeq" id="WP_217747048.1">
    <property type="nucleotide sequence ID" value="NZ_JAHOEB010000006.1"/>
</dbReference>
<dbReference type="EMBL" id="JAHOEF010000006">
    <property type="protein sequence ID" value="MBV3381988.1"/>
    <property type="molecule type" value="Genomic_DNA"/>
</dbReference>
<evidence type="ECO:0000256" key="2">
    <source>
        <dbReference type="ARBA" id="ARBA00022842"/>
    </source>
</evidence>
<sequence>MLENKKNVLFDMDGLLIDSEALGIKMWEKVFASHNEPFNPEAAYKTIGSNGLAAQEMLEKITGNRYYFTRFRDDKIKETRKYLETNSMPVKKGAHELLTYLKDNGYTLVLTSSTFEPDVLFSLKSAGLDKYFDKFVCGDHVTRAKPNPEIFNKAIELYNLKKEETFILEDSRNGIIAADAAGIDVIGVPDLVDISDMTQSHLLCTKENLLKVLDLVNCSDLIFY</sequence>
<accession>A0AAW4MYN1</accession>
<keyword evidence="1" id="KW-0479">Metal-binding</keyword>
<keyword evidence="7" id="KW-1185">Reference proteome</keyword>
<gene>
    <name evidence="4" type="ORF">KSV97_01855</name>
    <name evidence="5" type="ORF">KSW06_01870</name>
</gene>
<dbReference type="GO" id="GO:0003824">
    <property type="term" value="F:catalytic activity"/>
    <property type="evidence" value="ECO:0007669"/>
    <property type="project" value="UniProtKB-ARBA"/>
</dbReference>